<dbReference type="Proteomes" id="UP000462435">
    <property type="component" value="Unassembled WGS sequence"/>
</dbReference>
<proteinExistence type="predicted"/>
<accession>A0A7V8FW70</accession>
<dbReference type="AlphaFoldDB" id="A0A7V8FW70"/>
<gene>
    <name evidence="1" type="ORF">GAK35_02383</name>
</gene>
<evidence type="ECO:0000313" key="1">
    <source>
        <dbReference type="EMBL" id="KAF1043063.1"/>
    </source>
</evidence>
<dbReference type="EMBL" id="WNDX01000067">
    <property type="protein sequence ID" value="KAF1043063.1"/>
    <property type="molecule type" value="Genomic_DNA"/>
</dbReference>
<protein>
    <recommendedName>
        <fullName evidence="3">DUF1799 domain-containing protein</fullName>
    </recommendedName>
</protein>
<dbReference type="InterPro" id="IPR014915">
    <property type="entry name" value="Phage_TLS_TfmB"/>
</dbReference>
<organism evidence="1 2">
    <name type="scientific">Herbaspirillum frisingense</name>
    <dbReference type="NCBI Taxonomy" id="92645"/>
    <lineage>
        <taxon>Bacteria</taxon>
        <taxon>Pseudomonadati</taxon>
        <taxon>Pseudomonadota</taxon>
        <taxon>Betaproteobacteria</taxon>
        <taxon>Burkholderiales</taxon>
        <taxon>Oxalobacteraceae</taxon>
        <taxon>Herbaspirillum</taxon>
    </lineage>
</organism>
<comment type="caution">
    <text evidence="1">The sequence shown here is derived from an EMBL/GenBank/DDBJ whole genome shotgun (WGS) entry which is preliminary data.</text>
</comment>
<dbReference type="Pfam" id="PF08809">
    <property type="entry name" value="DUF1799"/>
    <property type="match status" value="1"/>
</dbReference>
<evidence type="ECO:0008006" key="3">
    <source>
        <dbReference type="Google" id="ProtNLM"/>
    </source>
</evidence>
<sequence length="99" mass="11014">MYRPAPDLRQLQAIGLKPEDLDPAALGCDVYPENMPAVQVFEAMDTQWRTGMGGVYGLDYAALPAVLRMLGIGRNRWKEIFSDLRVMEAAALEVLQETS</sequence>
<evidence type="ECO:0000313" key="2">
    <source>
        <dbReference type="Proteomes" id="UP000462435"/>
    </source>
</evidence>
<reference evidence="2" key="1">
    <citation type="journal article" date="2020" name="MBio">
        <title>Horizontal gene transfer to a defensive symbiont with a reduced genome amongst a multipartite beetle microbiome.</title>
        <authorList>
            <person name="Waterworth S.C."/>
            <person name="Florez L.V."/>
            <person name="Rees E.R."/>
            <person name="Hertweck C."/>
            <person name="Kaltenpoth M."/>
            <person name="Kwan J.C."/>
        </authorList>
    </citation>
    <scope>NUCLEOTIDE SEQUENCE [LARGE SCALE GENOMIC DNA]</scope>
</reference>
<name>A0A7V8FW70_9BURK</name>